<sequence>MIKGVPCTHIIGLVIYDLPGRDCGGDASGGEYDTGELDRYKAEYIDPLREIFLANPNTAIALAIEPDSLPNAITSLIHPRCAASVQEYKDGIAYALKQFDLPNVVQYIDAGNGNWLGWDPNVAPAAKVIADVWKAAGKPKSCKGIVTNVSNWNAWSMIPGEFENFKDAQYNKAQDEKRYIHLLGAQLAANGMPNHAIVDTSRNGRVGLRTYGGNWCNVKGAGFGIRPTSETDDDLCDAFVWVKVGGESDGGSDPSLPGYDPTCANADAFIPSPRAGSWNQAQFEEPGCTSGCDAPPASDSPTTTPVTTDDDDDNWGPDDYIPCDYTKTFENLDDLNAASDGMRTECLAAYAMSTLITMLDTAYDNYTSVNDGYDEEFGYYVTYIQKLVPIVLDKSFMFNVTKVAQYGNISPPGPGMSSLGNAGLAPDWVVLGDHKITKSVTMRGASRTFEYQFSGYPIENPEISVPNPKDLVTKGLGSIPELRLSMQATYLEIVLGIVVLMFVPVVGEEVALTMGLASLARTIAITGELGNAALAIYDTVNDPKSAVINILGMLVGVGAIAKVERSGKGLGDVAKVRRGMSEADIAGLGSVFKNSDDKLQAIIKVCRRALKQKKGKWCEEANRGDVRFDLDDPSQTRKRGVVNNPNKEQISTTCFLNWEIVQVITSNTIIGKTNLTSSLSVSVVHQFSIDNTSTKDTHGSRQVSQANFELVPAILVLLNARHHREEAVPDCVVDTTQDNDEGRVLPEHDLERSQWVSESHTSFRLFGSTVDGLPFPNIRKTYPAWPKEHPLLQGKLSRSALRAVAHNATSSFWQATGYEAYIDSTKDDEAPEYPLLSTASPGYQTAEYRTK</sequence>
<evidence type="ECO:0000256" key="8">
    <source>
        <dbReference type="SAM" id="MobiDB-lite"/>
    </source>
</evidence>
<evidence type="ECO:0000256" key="3">
    <source>
        <dbReference type="ARBA" id="ARBA00023277"/>
    </source>
</evidence>
<accession>A0A4S9EGK5</accession>
<dbReference type="GO" id="GO:0004553">
    <property type="term" value="F:hydrolase activity, hydrolyzing O-glycosyl compounds"/>
    <property type="evidence" value="ECO:0007669"/>
    <property type="project" value="InterPro"/>
</dbReference>
<feature type="active site" evidence="6">
    <location>
        <position position="22"/>
    </location>
</feature>
<evidence type="ECO:0000256" key="2">
    <source>
        <dbReference type="ARBA" id="ARBA00023001"/>
    </source>
</evidence>
<feature type="compositionally biased region" description="Low complexity" evidence="8">
    <location>
        <begin position="293"/>
        <end position="307"/>
    </location>
</feature>
<gene>
    <name evidence="9" type="ORF">D6D10_08112</name>
</gene>
<evidence type="ECO:0000256" key="6">
    <source>
        <dbReference type="PROSITE-ProRule" id="PRU10056"/>
    </source>
</evidence>
<keyword evidence="1 7" id="KW-0378">Hydrolase</keyword>
<proteinExistence type="inferred from homology"/>
<dbReference type="EMBL" id="QZAV01000261">
    <property type="protein sequence ID" value="THX32417.1"/>
    <property type="molecule type" value="Genomic_DNA"/>
</dbReference>
<dbReference type="InterPro" id="IPR016288">
    <property type="entry name" value="Beta_cellobiohydrolase"/>
</dbReference>
<comment type="caution">
    <text evidence="9">The sequence shown here is derived from an EMBL/GenBank/DDBJ whole genome shotgun (WGS) entry which is preliminary data.</text>
</comment>
<evidence type="ECO:0000313" key="10">
    <source>
        <dbReference type="Proteomes" id="UP000308953"/>
    </source>
</evidence>
<dbReference type="InterPro" id="IPR001524">
    <property type="entry name" value="Glyco_hydro_6_CS"/>
</dbReference>
<reference evidence="9 10" key="1">
    <citation type="submission" date="2018-10" db="EMBL/GenBank/DDBJ databases">
        <title>Fifty Aureobasidium pullulans genomes reveal a recombining polyextremotolerant generalist.</title>
        <authorList>
            <person name="Gostincar C."/>
            <person name="Turk M."/>
            <person name="Zajc J."/>
            <person name="Gunde-Cimerman N."/>
        </authorList>
    </citation>
    <scope>NUCLEOTIDE SEQUENCE [LARGE SCALE GENOMIC DNA]</scope>
    <source>
        <strain evidence="9 10">EXF-9785</strain>
    </source>
</reference>
<feature type="region of interest" description="Disordered" evidence="8">
    <location>
        <begin position="829"/>
        <end position="851"/>
    </location>
</feature>
<dbReference type="SUPFAM" id="SSF51989">
    <property type="entry name" value="Glycosyl hydrolases family 6, cellulases"/>
    <property type="match status" value="1"/>
</dbReference>
<dbReference type="PRINTS" id="PR00733">
    <property type="entry name" value="GLHYDRLASE6"/>
</dbReference>
<dbReference type="PANTHER" id="PTHR34876">
    <property type="match status" value="1"/>
</dbReference>
<dbReference type="PROSITE" id="PS00655">
    <property type="entry name" value="GLYCOSYL_HYDROL_F6_1"/>
    <property type="match status" value="1"/>
</dbReference>
<protein>
    <recommendedName>
        <fullName evidence="7">Glucanase</fullName>
        <ecNumber evidence="7">3.2.1.-</ecNumber>
    </recommendedName>
</protein>
<dbReference type="InterPro" id="IPR036434">
    <property type="entry name" value="Beta_cellobiohydrolase_sf"/>
</dbReference>
<dbReference type="PANTHER" id="PTHR34876:SF2">
    <property type="entry name" value="GLUCANASE"/>
    <property type="match status" value="1"/>
</dbReference>
<evidence type="ECO:0000256" key="4">
    <source>
        <dbReference type="ARBA" id="ARBA00023295"/>
    </source>
</evidence>
<organism evidence="9 10">
    <name type="scientific">Aureobasidium pullulans</name>
    <name type="common">Black yeast</name>
    <name type="synonym">Pullularia pullulans</name>
    <dbReference type="NCBI Taxonomy" id="5580"/>
    <lineage>
        <taxon>Eukaryota</taxon>
        <taxon>Fungi</taxon>
        <taxon>Dikarya</taxon>
        <taxon>Ascomycota</taxon>
        <taxon>Pezizomycotina</taxon>
        <taxon>Dothideomycetes</taxon>
        <taxon>Dothideomycetidae</taxon>
        <taxon>Dothideales</taxon>
        <taxon>Saccotheciaceae</taxon>
        <taxon>Aureobasidium</taxon>
    </lineage>
</organism>
<name>A0A4S9EGK5_AURPU</name>
<keyword evidence="5 7" id="KW-0624">Polysaccharide degradation</keyword>
<keyword evidence="4 7" id="KW-0326">Glycosidase</keyword>
<evidence type="ECO:0000256" key="7">
    <source>
        <dbReference type="RuleBase" id="RU361186"/>
    </source>
</evidence>
<keyword evidence="2 7" id="KW-0136">Cellulose degradation</keyword>
<dbReference type="AlphaFoldDB" id="A0A4S9EGK5"/>
<evidence type="ECO:0000256" key="1">
    <source>
        <dbReference type="ARBA" id="ARBA00022801"/>
    </source>
</evidence>
<dbReference type="Gene3D" id="3.20.20.40">
    <property type="entry name" value="1, 4-beta cellobiohydrolase"/>
    <property type="match status" value="1"/>
</dbReference>
<dbReference type="GO" id="GO:0030245">
    <property type="term" value="P:cellulose catabolic process"/>
    <property type="evidence" value="ECO:0007669"/>
    <property type="project" value="UniProtKB-KW"/>
</dbReference>
<evidence type="ECO:0000313" key="9">
    <source>
        <dbReference type="EMBL" id="THX32417.1"/>
    </source>
</evidence>
<evidence type="ECO:0000256" key="5">
    <source>
        <dbReference type="ARBA" id="ARBA00023326"/>
    </source>
</evidence>
<feature type="region of interest" description="Disordered" evidence="8">
    <location>
        <begin position="281"/>
        <end position="317"/>
    </location>
</feature>
<keyword evidence="3 7" id="KW-0119">Carbohydrate metabolism</keyword>
<dbReference type="EC" id="3.2.1.-" evidence="7"/>
<comment type="similarity">
    <text evidence="7">Belongs to the glycosyl hydrolase family 6.</text>
</comment>
<dbReference type="Pfam" id="PF01341">
    <property type="entry name" value="Glyco_hydro_6"/>
    <property type="match status" value="1"/>
</dbReference>
<dbReference type="Proteomes" id="UP000308953">
    <property type="component" value="Unassembled WGS sequence"/>
</dbReference>